<dbReference type="Gene3D" id="2.60.40.10">
    <property type="entry name" value="Immunoglobulins"/>
    <property type="match status" value="15"/>
</dbReference>
<dbReference type="PROSITE" id="PS50853">
    <property type="entry name" value="FN3"/>
    <property type="match status" value="12"/>
</dbReference>
<feature type="domain" description="Fibronectin type-III" evidence="2">
    <location>
        <begin position="568"/>
        <end position="661"/>
    </location>
</feature>
<evidence type="ECO:0000259" key="2">
    <source>
        <dbReference type="PROSITE" id="PS50853"/>
    </source>
</evidence>
<dbReference type="RefSeq" id="XP_006815264.1">
    <property type="nucleotide sequence ID" value="XM_006815201.1"/>
</dbReference>
<feature type="domain" description="Fibronectin type-III" evidence="2">
    <location>
        <begin position="110"/>
        <end position="199"/>
    </location>
</feature>
<feature type="domain" description="Fibronectin type-III" evidence="2">
    <location>
        <begin position="934"/>
        <end position="1028"/>
    </location>
</feature>
<dbReference type="InterPro" id="IPR036116">
    <property type="entry name" value="FN3_sf"/>
</dbReference>
<feature type="domain" description="Fibronectin type-III" evidence="2">
    <location>
        <begin position="662"/>
        <end position="749"/>
    </location>
</feature>
<dbReference type="Proteomes" id="UP000694865">
    <property type="component" value="Unplaced"/>
</dbReference>
<feature type="domain" description="Fibronectin type-III" evidence="2">
    <location>
        <begin position="1610"/>
        <end position="1703"/>
    </location>
</feature>
<sequence>MNATSHFFLYTEPNVPGAVTAGTPTSNSVTIVWSEPDGAFEGYEVTVTKTDDGSAILDQFAINTETASLKLTELLPETEYLVEVVAVVGAGTLKVVSDVVSVTVTTDRSKVNINETYTTTSLIVEWEAPDPLPLPLTYRVTVTPPEGNPSSPIMVAATETALEIIDLTPGQEYTITVYAVQNDLTEDEIGTAVQRIKPTAPTGLTAGDTTFSTIDFTWNFSPGDENLFDGFEIEYSPVDGQIPSPYYHDDYLPFELTLTGLNPNTAYTINVYTVSGIGSRPQRSNPTSATFSTNDAQPGDIIIKEVSTDTIKAMWIAYGTAQGYNIKIQESGSDDELAIQCYAANDGTEHVFTGLTAGQLYTITLEILGSDNNPNVEIRTYPERPGNVYVGSLTATSISIAWDPASSGIVHGYSVMYYPSEGIPMPPITYTNDDDLILHMTMLRPETTFNIVITSFAGAEEDQQISMPRYTTQRTDILSPLEVIIRKYTTSEIDIMWGRKENDESSIYLITLNDNNGNEETTAHSPTDPLEFSFTSLTPGSLYMIGISLTIDGDVTTGEISQRTKPLAPLNLTVTDMSVSTIDLSWDAPSTGLFDNFVISYFPVDGLDASPLTLASHVTTMAFTGLSPNQQYTFELFITSGSDDDMTQSDSVTESVTTDSASPGEIVIKAVSTTSIYVTWGSAEDGTVFSGYLVRIEPEDAELNVIFKLPSDELTHLFDGLTPGQEYNIYVQLQGVNVEDSLTQRTVPLPPKNIIVTSTESTSLLVIWEQASGVVQTYEIYYVPDDGEEIYAGTTTKDDITFTVTGLNPGSQYDVSVNSKVGTGDSALVSEAVTSPGTTAEMESNKVIIKQYSLDNIDIIWNTDLNPSSTPGLFLVSLSPEDGGSYPQAVQKPSSTYVDYSFFGLMSGRLYTITVEEANSGNNITATQYTKPATPGYVTVTSYTTTTVTIDWEAASGDADGYLISYIDSAGTETSVGMLTLPADSLEFQVDGLEPRTEYMFKVVTYAGSGSSRVVSDPVTISNSTEEVPADTIGIQHFDTSKIEILWSEVEDPMVTGYLLSIDPADGDNPSDIRPTYIAKDPTRTSINYSFLNLVAGRMYSIRLQISGPNTVLVSEQRTLPNPVGAFFAGQVTATTISVFWDSQIEGELTSYKVTYNPPDGRTVSPTILPVDGNGLAGITLQGLSPDTSYMITVVTISGGGLDATTSTPKQYTQTTAAIPEDELLIKAYTSSFIEVLWAVRTGPEINGYLISIDPADGGNPSPTSQKLQAKEIYRYNFTGLSPGREYTMKVEIMGTQDEVTTTQRTVPASPGVVVEISNTPTSITYTWAPAIATIPSGEIIISSFTTEVIEILWGSVDGATAYLIYLDNVFVKIVSKGSKLSHTFDDLTPGQEYEMKIQVSGGNVDDSVKMQRTKPNDVLQIVINGASSGPSSISFYMFTPGGVYSAFQITYDPPDGTTVSPILLTVVDPDVNDYEITLNGLTPSREYAITAVTLSGTGYSQTKSDPYVVKYITETAAQAEITFNDVNTDSINITWGAATEDFQLYLISYSPADGDQGEYTLLTRSADMDLELSFTDLTPGRQYTFEVSITNNNEEVVKDTKQQRTIPIAPSTVIITDVFSTSVAVTWSAVTIGEFDQYQVSYINPEGDEMVAGSVDSDTRQFSINGLLSITEYTIVVYSVSGTGSLQTLSEAATTTTITKKIVLDVLVSSPSLVILGWREPQNVGDFTDYEIEYAPDDGEPGSGERFTRDPNPSTLIQGVFSSLTAGQEYTFTLFLIQGSTKTQIDILKVQTGEITRP</sequence>
<feature type="domain" description="Fibronectin type-III" evidence="2">
    <location>
        <begin position="297"/>
        <end position="383"/>
    </location>
</feature>
<evidence type="ECO:0000256" key="1">
    <source>
        <dbReference type="ARBA" id="ARBA00022737"/>
    </source>
</evidence>
<dbReference type="GeneID" id="102810011"/>
<evidence type="ECO:0000313" key="3">
    <source>
        <dbReference type="Proteomes" id="UP000694865"/>
    </source>
</evidence>
<feature type="domain" description="Fibronectin type-III" evidence="2">
    <location>
        <begin position="15"/>
        <end position="109"/>
    </location>
</feature>
<accession>A0ABM0M5H3</accession>
<dbReference type="InterPro" id="IPR003961">
    <property type="entry name" value="FN3_dom"/>
</dbReference>
<name>A0ABM0M5H3_SACKO</name>
<feature type="domain" description="Fibronectin type-III" evidence="2">
    <location>
        <begin position="1518"/>
        <end position="1609"/>
    </location>
</feature>
<dbReference type="InterPro" id="IPR050991">
    <property type="entry name" value="ECM_Regulatory_Proteins"/>
</dbReference>
<feature type="domain" description="Fibronectin type-III" evidence="2">
    <location>
        <begin position="384"/>
        <end position="480"/>
    </location>
</feature>
<organism evidence="3 4">
    <name type="scientific">Saccoglossus kowalevskii</name>
    <name type="common">Acorn worm</name>
    <dbReference type="NCBI Taxonomy" id="10224"/>
    <lineage>
        <taxon>Eukaryota</taxon>
        <taxon>Metazoa</taxon>
        <taxon>Hemichordata</taxon>
        <taxon>Enteropneusta</taxon>
        <taxon>Harrimaniidae</taxon>
        <taxon>Saccoglossus</taxon>
    </lineage>
</organism>
<dbReference type="SMART" id="SM00060">
    <property type="entry name" value="FN3"/>
    <property type="match status" value="18"/>
</dbReference>
<dbReference type="InterPro" id="IPR013783">
    <property type="entry name" value="Ig-like_fold"/>
</dbReference>
<keyword evidence="3" id="KW-1185">Reference proteome</keyword>
<evidence type="ECO:0000313" key="4">
    <source>
        <dbReference type="RefSeq" id="XP_006815264.1"/>
    </source>
</evidence>
<dbReference type="PANTHER" id="PTHR46708">
    <property type="entry name" value="TENASCIN"/>
    <property type="match status" value="1"/>
</dbReference>
<reference evidence="4" key="1">
    <citation type="submission" date="2025-08" db="UniProtKB">
        <authorList>
            <consortium name="RefSeq"/>
        </authorList>
    </citation>
    <scope>IDENTIFICATION</scope>
    <source>
        <tissue evidence="4">Testes</tissue>
    </source>
</reference>
<protein>
    <submittedName>
        <fullName evidence="4">Tenascin-X-like</fullName>
    </submittedName>
</protein>
<dbReference type="SUPFAM" id="SSF49265">
    <property type="entry name" value="Fibronectin type III"/>
    <property type="match status" value="11"/>
</dbReference>
<dbReference type="CDD" id="cd00063">
    <property type="entry name" value="FN3"/>
    <property type="match status" value="11"/>
</dbReference>
<dbReference type="Pfam" id="PF00041">
    <property type="entry name" value="fn3"/>
    <property type="match status" value="11"/>
</dbReference>
<feature type="domain" description="Fibronectin type-III" evidence="2">
    <location>
        <begin position="750"/>
        <end position="842"/>
    </location>
</feature>
<dbReference type="PANTHER" id="PTHR46708:SF2">
    <property type="entry name" value="FIBRONECTIN TYPE-III DOMAIN-CONTAINING PROTEIN"/>
    <property type="match status" value="1"/>
</dbReference>
<proteinExistence type="predicted"/>
<gene>
    <name evidence="4" type="primary">LOC102810011</name>
</gene>
<keyword evidence="1" id="KW-0677">Repeat</keyword>
<feature type="domain" description="Fibronectin type-III" evidence="2">
    <location>
        <begin position="200"/>
        <end position="296"/>
    </location>
</feature>
<feature type="domain" description="Fibronectin type-III" evidence="2">
    <location>
        <begin position="1123"/>
        <end position="1218"/>
    </location>
</feature>